<dbReference type="GO" id="GO:0005929">
    <property type="term" value="C:cilium"/>
    <property type="evidence" value="ECO:0007669"/>
    <property type="project" value="GOC"/>
</dbReference>
<proteinExistence type="predicted"/>
<dbReference type="Gene3D" id="1.25.40.10">
    <property type="entry name" value="Tetratricopeptide repeat domain"/>
    <property type="match status" value="1"/>
</dbReference>
<gene>
    <name evidence="1" type="primary">Ttc21b_1</name>
    <name evidence="1" type="ORF">E2C01_070414</name>
</gene>
<dbReference type="SUPFAM" id="SSF48452">
    <property type="entry name" value="TPR-like"/>
    <property type="match status" value="1"/>
</dbReference>
<dbReference type="AlphaFoldDB" id="A0A5B7I184"/>
<dbReference type="InterPro" id="IPR040364">
    <property type="entry name" value="TTC21A/TTC21B"/>
</dbReference>
<dbReference type="GO" id="GO:0030991">
    <property type="term" value="C:intraciliary transport particle A"/>
    <property type="evidence" value="ECO:0007669"/>
    <property type="project" value="TreeGrafter"/>
</dbReference>
<organism evidence="1 2">
    <name type="scientific">Portunus trituberculatus</name>
    <name type="common">Swimming crab</name>
    <name type="synonym">Neptunus trituberculatus</name>
    <dbReference type="NCBI Taxonomy" id="210409"/>
    <lineage>
        <taxon>Eukaryota</taxon>
        <taxon>Metazoa</taxon>
        <taxon>Ecdysozoa</taxon>
        <taxon>Arthropoda</taxon>
        <taxon>Crustacea</taxon>
        <taxon>Multicrustacea</taxon>
        <taxon>Malacostraca</taxon>
        <taxon>Eumalacostraca</taxon>
        <taxon>Eucarida</taxon>
        <taxon>Decapoda</taxon>
        <taxon>Pleocyemata</taxon>
        <taxon>Brachyura</taxon>
        <taxon>Eubrachyura</taxon>
        <taxon>Portunoidea</taxon>
        <taxon>Portunidae</taxon>
        <taxon>Portuninae</taxon>
        <taxon>Portunus</taxon>
    </lineage>
</organism>
<evidence type="ECO:0000313" key="2">
    <source>
        <dbReference type="Proteomes" id="UP000324222"/>
    </source>
</evidence>
<dbReference type="Proteomes" id="UP000324222">
    <property type="component" value="Unassembled WGS sequence"/>
</dbReference>
<dbReference type="GO" id="GO:0061512">
    <property type="term" value="P:protein localization to cilium"/>
    <property type="evidence" value="ECO:0007669"/>
    <property type="project" value="TreeGrafter"/>
</dbReference>
<protein>
    <submittedName>
        <fullName evidence="1">Tetratricopeptide repeat protein 21B</fullName>
    </submittedName>
</protein>
<accession>A0A5B7I184</accession>
<dbReference type="PANTHER" id="PTHR14699">
    <property type="entry name" value="STI2 PROTEIN-RELATED"/>
    <property type="match status" value="1"/>
</dbReference>
<dbReference type="EMBL" id="VSRR010042377">
    <property type="protein sequence ID" value="MPC76013.1"/>
    <property type="molecule type" value="Genomic_DNA"/>
</dbReference>
<dbReference type="PANTHER" id="PTHR14699:SF0">
    <property type="entry name" value="TETRATRICOPEPTIDE REPEAT PROTEIN 21 HOMOLOG"/>
    <property type="match status" value="1"/>
</dbReference>
<keyword evidence="2" id="KW-1185">Reference proteome</keyword>
<dbReference type="InterPro" id="IPR011990">
    <property type="entry name" value="TPR-like_helical_dom_sf"/>
</dbReference>
<comment type="caution">
    <text evidence="1">The sequence shown here is derived from an EMBL/GenBank/DDBJ whole genome shotgun (WGS) entry which is preliminary data.</text>
</comment>
<reference evidence="1 2" key="1">
    <citation type="submission" date="2019-05" db="EMBL/GenBank/DDBJ databases">
        <title>Another draft genome of Portunus trituberculatus and its Hox gene families provides insights of decapod evolution.</title>
        <authorList>
            <person name="Jeong J.-H."/>
            <person name="Song I."/>
            <person name="Kim S."/>
            <person name="Choi T."/>
            <person name="Kim D."/>
            <person name="Ryu S."/>
            <person name="Kim W."/>
        </authorList>
    </citation>
    <scope>NUCLEOTIDE SEQUENCE [LARGE SCALE GENOMIC DNA]</scope>
    <source>
        <tissue evidence="1">Muscle</tissue>
    </source>
</reference>
<name>A0A5B7I184_PORTR</name>
<dbReference type="Pfam" id="PF25058">
    <property type="entry name" value="ARM_TT21"/>
    <property type="match status" value="1"/>
</dbReference>
<dbReference type="GO" id="GO:0035721">
    <property type="term" value="P:intraciliary retrograde transport"/>
    <property type="evidence" value="ECO:0007669"/>
    <property type="project" value="TreeGrafter"/>
</dbReference>
<evidence type="ECO:0000313" key="1">
    <source>
        <dbReference type="EMBL" id="MPC76013.1"/>
    </source>
</evidence>
<sequence length="146" mass="16383">MLDAFEGGSAERCLAVEWSLEQTPQVTTTKGSRNKPDMAVPDRASVFLELCEVYRLNNQPNEAATVMTQAMTEFQGTSEEIRLNIASADLALLRGDMDQALSLLRAIGPEQQYYLQARDKMASIYLNHLKDKRMFASCYRLVIANT</sequence>
<dbReference type="OrthoDB" id="10259630at2759"/>